<evidence type="ECO:0000313" key="1">
    <source>
        <dbReference type="EMBL" id="MBB5538553.1"/>
    </source>
</evidence>
<dbReference type="Proteomes" id="UP000585507">
    <property type="component" value="Unassembled WGS sequence"/>
</dbReference>
<dbReference type="InterPro" id="IPR025528">
    <property type="entry name" value="BrnA_antitoxin"/>
</dbReference>
<dbReference type="AlphaFoldDB" id="A0A7W8UFZ3"/>
<protein>
    <submittedName>
        <fullName evidence="1">Uncharacterized protein (DUF4415 family)</fullName>
    </submittedName>
</protein>
<organism evidence="1 2">
    <name type="scientific">Rhizobium giardinii</name>
    <dbReference type="NCBI Taxonomy" id="56731"/>
    <lineage>
        <taxon>Bacteria</taxon>
        <taxon>Pseudomonadati</taxon>
        <taxon>Pseudomonadota</taxon>
        <taxon>Alphaproteobacteria</taxon>
        <taxon>Hyphomicrobiales</taxon>
        <taxon>Rhizobiaceae</taxon>
        <taxon>Rhizobium/Agrobacterium group</taxon>
        <taxon>Rhizobium</taxon>
    </lineage>
</organism>
<keyword evidence="2" id="KW-1185">Reference proteome</keyword>
<dbReference type="EMBL" id="JACHBK010000014">
    <property type="protein sequence ID" value="MBB5538553.1"/>
    <property type="molecule type" value="Genomic_DNA"/>
</dbReference>
<name>A0A7W8UFZ3_9HYPH</name>
<reference evidence="1 2" key="1">
    <citation type="submission" date="2020-08" db="EMBL/GenBank/DDBJ databases">
        <title>Genomic Encyclopedia of Type Strains, Phase IV (KMG-V): Genome sequencing to study the core and pangenomes of soil and plant-associated prokaryotes.</title>
        <authorList>
            <person name="Whitman W."/>
        </authorList>
    </citation>
    <scope>NUCLEOTIDE SEQUENCE [LARGE SCALE GENOMIC DNA]</scope>
    <source>
        <strain evidence="1 2">SEMIA 4084</strain>
    </source>
</reference>
<sequence length="79" mass="8720">MAHTPRRPVNPMDAAEALFKPAKKPVAPAIERRALPETKELVSIKIDSAVLEYFQKDGPGWQDRINDALRAVMQGKPAA</sequence>
<gene>
    <name evidence="1" type="ORF">GGD55_005292</name>
</gene>
<evidence type="ECO:0000313" key="2">
    <source>
        <dbReference type="Proteomes" id="UP000585507"/>
    </source>
</evidence>
<accession>A0A7W8UFZ3</accession>
<dbReference type="Pfam" id="PF14384">
    <property type="entry name" value="BrnA_antitoxin"/>
    <property type="match status" value="1"/>
</dbReference>
<comment type="caution">
    <text evidence="1">The sequence shown here is derived from an EMBL/GenBank/DDBJ whole genome shotgun (WGS) entry which is preliminary data.</text>
</comment>
<dbReference type="RefSeq" id="WP_018330017.1">
    <property type="nucleotide sequence ID" value="NZ_JACHBK010000014.1"/>
</dbReference>
<proteinExistence type="predicted"/>